<evidence type="ECO:0000313" key="8">
    <source>
        <dbReference type="EMBL" id="MBP2355988.1"/>
    </source>
</evidence>
<feature type="transmembrane region" description="Helical" evidence="6">
    <location>
        <begin position="253"/>
        <end position="273"/>
    </location>
</feature>
<keyword evidence="4 6" id="KW-0472">Membrane</keyword>
<evidence type="ECO:0000256" key="3">
    <source>
        <dbReference type="ARBA" id="ARBA00022989"/>
    </source>
</evidence>
<dbReference type="InterPro" id="IPR051784">
    <property type="entry name" value="Nod_factor_ABC_transporter"/>
</dbReference>
<keyword evidence="6" id="KW-0813">Transport</keyword>
<feature type="transmembrane region" description="Helical" evidence="6">
    <location>
        <begin position="197"/>
        <end position="218"/>
    </location>
</feature>
<dbReference type="Pfam" id="PF01061">
    <property type="entry name" value="ABC2_membrane"/>
    <property type="match status" value="1"/>
</dbReference>
<comment type="similarity">
    <text evidence="6">Belongs to the ABC-2 integral membrane protein family.</text>
</comment>
<name>A0ABS4UWJ7_9ACTN</name>
<evidence type="ECO:0000256" key="5">
    <source>
        <dbReference type="ARBA" id="ARBA00023251"/>
    </source>
</evidence>
<reference evidence="8 9" key="1">
    <citation type="submission" date="2021-03" db="EMBL/GenBank/DDBJ databases">
        <title>Sequencing the genomes of 1000 actinobacteria strains.</title>
        <authorList>
            <person name="Klenk H.-P."/>
        </authorList>
    </citation>
    <scope>NUCLEOTIDE SEQUENCE [LARGE SCALE GENOMIC DNA]</scope>
    <source>
        <strain evidence="8 9">DSM 18824</strain>
    </source>
</reference>
<dbReference type="Proteomes" id="UP000755585">
    <property type="component" value="Unassembled WGS sequence"/>
</dbReference>
<feature type="transmembrane region" description="Helical" evidence="6">
    <location>
        <begin position="166"/>
        <end position="190"/>
    </location>
</feature>
<accession>A0ABS4UWJ7</accession>
<evidence type="ECO:0000259" key="7">
    <source>
        <dbReference type="PROSITE" id="PS51012"/>
    </source>
</evidence>
<dbReference type="InterPro" id="IPR000412">
    <property type="entry name" value="ABC_2_transport"/>
</dbReference>
<dbReference type="PANTHER" id="PTHR43229:SF2">
    <property type="entry name" value="NODULATION PROTEIN J"/>
    <property type="match status" value="1"/>
</dbReference>
<dbReference type="InterPro" id="IPR047817">
    <property type="entry name" value="ABC2_TM_bact-type"/>
</dbReference>
<gene>
    <name evidence="8" type="ORF">JOF29_007098</name>
</gene>
<keyword evidence="3 6" id="KW-1133">Transmembrane helix</keyword>
<feature type="domain" description="ABC transmembrane type-2" evidence="7">
    <location>
        <begin position="50"/>
        <end position="278"/>
    </location>
</feature>
<dbReference type="EMBL" id="JAGINT010000002">
    <property type="protein sequence ID" value="MBP2355988.1"/>
    <property type="molecule type" value="Genomic_DNA"/>
</dbReference>
<evidence type="ECO:0000256" key="2">
    <source>
        <dbReference type="ARBA" id="ARBA00022692"/>
    </source>
</evidence>
<comment type="subcellular location">
    <subcellularLocation>
        <location evidence="6">Cell membrane</location>
        <topology evidence="6">Multi-pass membrane protein</topology>
    </subcellularLocation>
    <subcellularLocation>
        <location evidence="1">Membrane</location>
        <topology evidence="1">Multi-pass membrane protein</topology>
    </subcellularLocation>
</comment>
<feature type="transmembrane region" description="Helical" evidence="6">
    <location>
        <begin position="50"/>
        <end position="73"/>
    </location>
</feature>
<evidence type="ECO:0000256" key="4">
    <source>
        <dbReference type="ARBA" id="ARBA00023136"/>
    </source>
</evidence>
<dbReference type="PIRSF" id="PIRSF006648">
    <property type="entry name" value="DrrB"/>
    <property type="match status" value="1"/>
</dbReference>
<keyword evidence="2 6" id="KW-0812">Transmembrane</keyword>
<evidence type="ECO:0000313" key="9">
    <source>
        <dbReference type="Proteomes" id="UP000755585"/>
    </source>
</evidence>
<dbReference type="RefSeq" id="WP_209698581.1">
    <property type="nucleotide sequence ID" value="NZ_BAAAVU010000005.1"/>
</dbReference>
<feature type="transmembrane region" description="Helical" evidence="6">
    <location>
        <begin position="85"/>
        <end position="107"/>
    </location>
</feature>
<comment type="caution">
    <text evidence="8">The sequence shown here is derived from an EMBL/GenBank/DDBJ whole genome shotgun (WGS) entry which is preliminary data.</text>
</comment>
<sequence>MTTRNDVPVAESAEPGAVRPVDRPRGLRWLLGDVSAITGRNLRRLIRVPTLIAFATVQPVLFVLLFTYVFGGAIHPPGVAKYVDFLLPGIFVLAIAFGASQTGVAIADDLATGMIDRFRALPMTRSAVLAGRTAADAARNLFVLLLMTGVGYAIGFRFHAGAAAAAAAIGLAVLIGVAFSWINALVGLLVHDAETAGLAGLMPVIVLVFTSSTFVPVATMPGWLQAFAKVNPITVTVDALRALVLGGPTAAHVWQALAWIIGLLAVTVPTAVVRYRHTTAD</sequence>
<keyword evidence="6" id="KW-1003">Cell membrane</keyword>
<dbReference type="InterPro" id="IPR013525">
    <property type="entry name" value="ABC2_TM"/>
</dbReference>
<protein>
    <recommendedName>
        <fullName evidence="6">Transport permease protein</fullName>
    </recommendedName>
</protein>
<keyword evidence="9" id="KW-1185">Reference proteome</keyword>
<evidence type="ECO:0000256" key="6">
    <source>
        <dbReference type="RuleBase" id="RU361157"/>
    </source>
</evidence>
<keyword evidence="5" id="KW-0046">Antibiotic resistance</keyword>
<organism evidence="8 9">
    <name type="scientific">Kribbella aluminosa</name>
    <dbReference type="NCBI Taxonomy" id="416017"/>
    <lineage>
        <taxon>Bacteria</taxon>
        <taxon>Bacillati</taxon>
        <taxon>Actinomycetota</taxon>
        <taxon>Actinomycetes</taxon>
        <taxon>Propionibacteriales</taxon>
        <taxon>Kribbellaceae</taxon>
        <taxon>Kribbella</taxon>
    </lineage>
</organism>
<proteinExistence type="inferred from homology"/>
<evidence type="ECO:0000256" key="1">
    <source>
        <dbReference type="ARBA" id="ARBA00004141"/>
    </source>
</evidence>
<dbReference type="PANTHER" id="PTHR43229">
    <property type="entry name" value="NODULATION PROTEIN J"/>
    <property type="match status" value="1"/>
</dbReference>
<feature type="transmembrane region" description="Helical" evidence="6">
    <location>
        <begin position="141"/>
        <end position="160"/>
    </location>
</feature>
<dbReference type="PROSITE" id="PS51012">
    <property type="entry name" value="ABC_TM2"/>
    <property type="match status" value="1"/>
</dbReference>